<comment type="caution">
    <text evidence="4">The sequence shown here is derived from an EMBL/GenBank/DDBJ whole genome shotgun (WGS) entry which is preliminary data.</text>
</comment>
<comment type="similarity">
    <text evidence="1">Belongs to the NAD(P)-dependent epimerase/dehydratase family. SDR39U1 subfamily.</text>
</comment>
<evidence type="ECO:0000256" key="1">
    <source>
        <dbReference type="ARBA" id="ARBA00009353"/>
    </source>
</evidence>
<dbReference type="EMBL" id="JAVDXZ010000001">
    <property type="protein sequence ID" value="MDR7329425.1"/>
    <property type="molecule type" value="Genomic_DNA"/>
</dbReference>
<dbReference type="Gene3D" id="3.40.50.720">
    <property type="entry name" value="NAD(P)-binding Rossmann-like Domain"/>
    <property type="match status" value="1"/>
</dbReference>
<feature type="domain" description="DUF1731" evidence="3">
    <location>
        <begin position="394"/>
        <end position="441"/>
    </location>
</feature>
<dbReference type="SUPFAM" id="SSF51735">
    <property type="entry name" value="NAD(P)-binding Rossmann-fold domains"/>
    <property type="match status" value="1"/>
</dbReference>
<dbReference type="InterPro" id="IPR010099">
    <property type="entry name" value="SDR39U1"/>
</dbReference>
<dbReference type="Proteomes" id="UP001180840">
    <property type="component" value="Unassembled WGS sequence"/>
</dbReference>
<dbReference type="Pfam" id="PF01370">
    <property type="entry name" value="Epimerase"/>
    <property type="match status" value="1"/>
</dbReference>
<evidence type="ECO:0000313" key="4">
    <source>
        <dbReference type="EMBL" id="MDR7329425.1"/>
    </source>
</evidence>
<evidence type="ECO:0000259" key="3">
    <source>
        <dbReference type="Pfam" id="PF08338"/>
    </source>
</evidence>
<dbReference type="InterPro" id="IPR001509">
    <property type="entry name" value="Epimerase_deHydtase"/>
</dbReference>
<organism evidence="4 5">
    <name type="scientific">Corynebacterium guangdongense</name>
    <dbReference type="NCBI Taxonomy" id="1783348"/>
    <lineage>
        <taxon>Bacteria</taxon>
        <taxon>Bacillati</taxon>
        <taxon>Actinomycetota</taxon>
        <taxon>Actinomycetes</taxon>
        <taxon>Mycobacteriales</taxon>
        <taxon>Corynebacteriaceae</taxon>
        <taxon>Corynebacterium</taxon>
    </lineage>
</organism>
<sequence>MSLTTSHTVPAPLPDVWRWHTRPGAVTRLTAPFLPMRPVREADSLREGTTVFSLPAGLTWVARHDPEGFREGQRFRDTCVNPPLAGLTRWTHDHEFSAVGPAETLITDTVRTRLPARLIRSAFAYRQHQLVQDLDFIGRLRTDYPDTDALTFAVTGATGTVGRALCAQLTTAGHSVVRLTRSRTPREGFRTWDPHSPSPDLLDGVDVLIHLAGEPLFGRFNDAHKAKIYSSRVGPTRRLAQLVADTASVRAMISASAIGLYGAAPGEISLDERSRRGEGFLADVVADWEAATHPAADVGKRVVTVRTGIVLSSAGGMLPLLSALMTTGLGGPIGDGSMWTSWIALDDLVDVYVHAALDTSWHGPVNAVAPHPVTNKELTRAIGAQVHRPTVVPVPRQAPALLLGREGARELALASQRVDPAVLRERGHRFRYPELTGALAHELGREDLLG</sequence>
<dbReference type="InterPro" id="IPR036291">
    <property type="entry name" value="NAD(P)-bd_dom_sf"/>
</dbReference>
<dbReference type="PANTHER" id="PTHR11092">
    <property type="entry name" value="SUGAR NUCLEOTIDE EPIMERASE RELATED"/>
    <property type="match status" value="1"/>
</dbReference>
<dbReference type="Pfam" id="PF08338">
    <property type="entry name" value="DUF1731"/>
    <property type="match status" value="1"/>
</dbReference>
<dbReference type="Gene3D" id="3.30.530.20">
    <property type="match status" value="1"/>
</dbReference>
<dbReference type="SUPFAM" id="SSF55961">
    <property type="entry name" value="Bet v1-like"/>
    <property type="match status" value="1"/>
</dbReference>
<evidence type="ECO:0000313" key="5">
    <source>
        <dbReference type="Proteomes" id="UP001180840"/>
    </source>
</evidence>
<keyword evidence="5" id="KW-1185">Reference proteome</keyword>
<accession>A0ABU1ZX39</accession>
<dbReference type="InterPro" id="IPR023393">
    <property type="entry name" value="START-like_dom_sf"/>
</dbReference>
<dbReference type="PANTHER" id="PTHR11092:SF0">
    <property type="entry name" value="EPIMERASE FAMILY PROTEIN SDR39U1"/>
    <property type="match status" value="1"/>
</dbReference>
<name>A0ABU1ZX39_9CORY</name>
<reference evidence="4" key="1">
    <citation type="submission" date="2023-07" db="EMBL/GenBank/DDBJ databases">
        <title>Sequencing the genomes of 1000 actinobacteria strains.</title>
        <authorList>
            <person name="Klenk H.-P."/>
        </authorList>
    </citation>
    <scope>NUCLEOTIDE SEQUENCE</scope>
    <source>
        <strain evidence="4">DSM 107476</strain>
    </source>
</reference>
<dbReference type="NCBIfam" id="TIGR01777">
    <property type="entry name" value="yfcH"/>
    <property type="match status" value="1"/>
</dbReference>
<feature type="domain" description="NAD-dependent epimerase/dehydratase" evidence="2">
    <location>
        <begin position="154"/>
        <end position="357"/>
    </location>
</feature>
<protein>
    <submittedName>
        <fullName evidence="4">Uncharacterized protein (TIGR01777 family)</fullName>
    </submittedName>
</protein>
<evidence type="ECO:0000259" key="2">
    <source>
        <dbReference type="Pfam" id="PF01370"/>
    </source>
</evidence>
<dbReference type="InterPro" id="IPR013549">
    <property type="entry name" value="DUF1731"/>
</dbReference>
<gene>
    <name evidence="4" type="ORF">J2S39_001101</name>
</gene>
<proteinExistence type="inferred from homology"/>
<dbReference type="RefSeq" id="WP_290194162.1">
    <property type="nucleotide sequence ID" value="NZ_CP047654.1"/>
</dbReference>